<evidence type="ECO:0000259" key="3">
    <source>
        <dbReference type="Pfam" id="PF00881"/>
    </source>
</evidence>
<reference evidence="5" key="1">
    <citation type="journal article" date="2019" name="Int. J. Syst. Evol. Microbiol.">
        <title>The Global Catalogue of Microorganisms (GCM) 10K type strain sequencing project: providing services to taxonomists for standard genome sequencing and annotation.</title>
        <authorList>
            <consortium name="The Broad Institute Genomics Platform"/>
            <consortium name="The Broad Institute Genome Sequencing Center for Infectious Disease"/>
            <person name="Wu L."/>
            <person name="Ma J."/>
        </authorList>
    </citation>
    <scope>NUCLEOTIDE SEQUENCE [LARGE SCALE GENOMIC DNA]</scope>
    <source>
        <strain evidence="5">JCM 12393</strain>
    </source>
</reference>
<name>A0ABN1Y1X5_9ACTN</name>
<dbReference type="Gene3D" id="3.40.109.10">
    <property type="entry name" value="NADH Oxidase"/>
    <property type="match status" value="1"/>
</dbReference>
<proteinExistence type="inferred from homology"/>
<dbReference type="Proteomes" id="UP001499863">
    <property type="component" value="Unassembled WGS sequence"/>
</dbReference>
<feature type="domain" description="Nitroreductase" evidence="3">
    <location>
        <begin position="23"/>
        <end position="185"/>
    </location>
</feature>
<dbReference type="SUPFAM" id="SSF55469">
    <property type="entry name" value="FMN-dependent nitroreductase-like"/>
    <property type="match status" value="1"/>
</dbReference>
<protein>
    <submittedName>
        <fullName evidence="4">Nitroreductase family protein</fullName>
    </submittedName>
</protein>
<accession>A0ABN1Y1X5</accession>
<evidence type="ECO:0000256" key="1">
    <source>
        <dbReference type="ARBA" id="ARBA00007118"/>
    </source>
</evidence>
<dbReference type="InterPro" id="IPR029479">
    <property type="entry name" value="Nitroreductase"/>
</dbReference>
<keyword evidence="2" id="KW-0560">Oxidoreductase</keyword>
<gene>
    <name evidence="4" type="ORF">GCM10009639_27530</name>
</gene>
<comment type="similarity">
    <text evidence="1">Belongs to the nitroreductase family.</text>
</comment>
<dbReference type="PANTHER" id="PTHR43673:SF10">
    <property type="entry name" value="NADH DEHYDROGENASE_NAD(P)H NITROREDUCTASE XCC3605-RELATED"/>
    <property type="match status" value="1"/>
</dbReference>
<evidence type="ECO:0000313" key="5">
    <source>
        <dbReference type="Proteomes" id="UP001499863"/>
    </source>
</evidence>
<sequence>MVSAPARPARVRLPATPDELLTTTRSVRLRLDLNRPVDLAEVRACVETALQAPNGGNTQRWHWVVVADDGLRERVAAVYRRVFEVRYPPTASAGTSGVGVTDRMLEGGRHLASHLHEVPVLVIPCVDLGGRSLPPGNQAGLWGSLLPAAWSYMLAARARGLGTAWTTVHLDAEQEIADILGLPDGVRQGALIPTAHVVGDGFGPAPRRSVDSVLHLDGWGGGAGSGGSGD</sequence>
<comment type="caution">
    <text evidence="4">The sequence shown here is derived from an EMBL/GenBank/DDBJ whole genome shotgun (WGS) entry which is preliminary data.</text>
</comment>
<dbReference type="InterPro" id="IPR000415">
    <property type="entry name" value="Nitroreductase-like"/>
</dbReference>
<organism evidence="4 5">
    <name type="scientific">Kitasatospora putterlickiae</name>
    <dbReference type="NCBI Taxonomy" id="221725"/>
    <lineage>
        <taxon>Bacteria</taxon>
        <taxon>Bacillati</taxon>
        <taxon>Actinomycetota</taxon>
        <taxon>Actinomycetes</taxon>
        <taxon>Kitasatosporales</taxon>
        <taxon>Streptomycetaceae</taxon>
        <taxon>Kitasatospora</taxon>
    </lineage>
</organism>
<dbReference type="PANTHER" id="PTHR43673">
    <property type="entry name" value="NAD(P)H NITROREDUCTASE YDGI-RELATED"/>
    <property type="match status" value="1"/>
</dbReference>
<keyword evidence="5" id="KW-1185">Reference proteome</keyword>
<dbReference type="EMBL" id="BAAAKJ010000140">
    <property type="protein sequence ID" value="GAA1393930.1"/>
    <property type="molecule type" value="Genomic_DNA"/>
</dbReference>
<evidence type="ECO:0000256" key="2">
    <source>
        <dbReference type="ARBA" id="ARBA00023002"/>
    </source>
</evidence>
<evidence type="ECO:0000313" key="4">
    <source>
        <dbReference type="EMBL" id="GAA1393930.1"/>
    </source>
</evidence>
<dbReference type="Pfam" id="PF00881">
    <property type="entry name" value="Nitroreductase"/>
    <property type="match status" value="1"/>
</dbReference>
<dbReference type="CDD" id="cd02062">
    <property type="entry name" value="Nitro_FMN_reductase"/>
    <property type="match status" value="1"/>
</dbReference>